<dbReference type="InterPro" id="IPR000169">
    <property type="entry name" value="Pept_cys_AS"/>
</dbReference>
<dbReference type="AlphaFoldDB" id="A0A0A7TYC9"/>
<keyword evidence="4" id="KW-0378">Hydrolase</keyword>
<evidence type="ECO:0000256" key="2">
    <source>
        <dbReference type="ARBA" id="ARBA00022670"/>
    </source>
</evidence>
<evidence type="ECO:0000256" key="8">
    <source>
        <dbReference type="SAM" id="SignalP"/>
    </source>
</evidence>
<dbReference type="Gene3D" id="3.90.70.10">
    <property type="entry name" value="Cysteine proteinases"/>
    <property type="match status" value="2"/>
</dbReference>
<feature type="chain" id="PRO_5018773385" evidence="8">
    <location>
        <begin position="26"/>
        <end position="410"/>
    </location>
</feature>
<evidence type="ECO:0000256" key="6">
    <source>
        <dbReference type="ARBA" id="ARBA00023157"/>
    </source>
</evidence>
<feature type="domain" description="Peptidase C1A papain C-terminal" evidence="9">
    <location>
        <begin position="155"/>
        <end position="390"/>
    </location>
</feature>
<feature type="signal peptide" evidence="8">
    <location>
        <begin position="1"/>
        <end position="25"/>
    </location>
</feature>
<evidence type="ECO:0000256" key="5">
    <source>
        <dbReference type="ARBA" id="ARBA00022807"/>
    </source>
</evidence>
<keyword evidence="7" id="KW-0325">Glycoprotein</keyword>
<evidence type="ECO:0000259" key="9">
    <source>
        <dbReference type="SMART" id="SM00645"/>
    </source>
</evidence>
<evidence type="ECO:0000256" key="7">
    <source>
        <dbReference type="ARBA" id="ARBA00023180"/>
    </source>
</evidence>
<accession>A0A0A7TYC9</accession>
<protein>
    <submittedName>
        <fullName evidence="10">Cysteine protease</fullName>
    </submittedName>
</protein>
<evidence type="ECO:0000313" key="10">
    <source>
        <dbReference type="EMBL" id="AJA74413.1"/>
    </source>
</evidence>
<keyword evidence="3 8" id="KW-0732">Signal</keyword>
<dbReference type="PROSITE" id="PS00639">
    <property type="entry name" value="THIOL_PROTEASE_HIS"/>
    <property type="match status" value="1"/>
</dbReference>
<comment type="similarity">
    <text evidence="1">Belongs to the peptidase C1 family.</text>
</comment>
<dbReference type="CDD" id="cd02620">
    <property type="entry name" value="Peptidase_C1A_CathepsinB"/>
    <property type="match status" value="1"/>
</dbReference>
<dbReference type="SUPFAM" id="SSF54001">
    <property type="entry name" value="Cysteine proteinases"/>
    <property type="match status" value="2"/>
</dbReference>
<evidence type="ECO:0000256" key="1">
    <source>
        <dbReference type="ARBA" id="ARBA00008455"/>
    </source>
</evidence>
<keyword evidence="2 10" id="KW-0645">Protease</keyword>
<dbReference type="InterPro" id="IPR013128">
    <property type="entry name" value="Peptidase_C1A"/>
</dbReference>
<reference evidence="10" key="1">
    <citation type="journal article" date="2015" name="Comput. Biol. Med.">
        <title>Genome-wide identification and structure-function studies of proteases and protease inhibitors in Cicer arietinum (chickpea).</title>
        <authorList>
            <person name="Sharma R."/>
            <person name="Suresh C.G."/>
        </authorList>
    </citation>
    <scope>NUCLEOTIDE SEQUENCE</scope>
</reference>
<name>A0A0A7TYC9_CICAR</name>
<evidence type="ECO:0000256" key="4">
    <source>
        <dbReference type="ARBA" id="ARBA00022801"/>
    </source>
</evidence>
<evidence type="ECO:0000256" key="3">
    <source>
        <dbReference type="ARBA" id="ARBA00022729"/>
    </source>
</evidence>
<dbReference type="InterPro" id="IPR012599">
    <property type="entry name" value="Propeptide_C1A"/>
</dbReference>
<dbReference type="Pfam" id="PF00112">
    <property type="entry name" value="Peptidase_C1"/>
    <property type="match status" value="2"/>
</dbReference>
<proteinExistence type="inferred from homology"/>
<dbReference type="PROSITE" id="PS00139">
    <property type="entry name" value="THIOL_PROTEASE_CYS"/>
    <property type="match status" value="1"/>
</dbReference>
<dbReference type="InterPro" id="IPR000668">
    <property type="entry name" value="Peptidase_C1A_C"/>
</dbReference>
<dbReference type="InterPro" id="IPR038765">
    <property type="entry name" value="Papain-like_cys_pep_sf"/>
</dbReference>
<dbReference type="GO" id="GO:0004197">
    <property type="term" value="F:cysteine-type endopeptidase activity"/>
    <property type="evidence" value="ECO:0007669"/>
    <property type="project" value="InterPro"/>
</dbReference>
<keyword evidence="6" id="KW-1015">Disulfide bond</keyword>
<dbReference type="SMART" id="SM00645">
    <property type="entry name" value="Pept_C1"/>
    <property type="match status" value="1"/>
</dbReference>
<dbReference type="PRINTS" id="PR00705">
    <property type="entry name" value="PAPAIN"/>
</dbReference>
<dbReference type="PANTHER" id="PTHR12411">
    <property type="entry name" value="CYSTEINE PROTEASE FAMILY C1-RELATED"/>
    <property type="match status" value="1"/>
</dbReference>
<dbReference type="EMBL" id="KJ151793">
    <property type="protein sequence ID" value="AJA74413.1"/>
    <property type="molecule type" value="Genomic_DNA"/>
</dbReference>
<organism evidence="10">
    <name type="scientific">Cicer arietinum</name>
    <name type="common">Chickpea</name>
    <name type="synonym">Garbanzo</name>
    <dbReference type="NCBI Taxonomy" id="3827"/>
    <lineage>
        <taxon>Eukaryota</taxon>
        <taxon>Viridiplantae</taxon>
        <taxon>Streptophyta</taxon>
        <taxon>Embryophyta</taxon>
        <taxon>Tracheophyta</taxon>
        <taxon>Spermatophyta</taxon>
        <taxon>Magnoliopsida</taxon>
        <taxon>eudicotyledons</taxon>
        <taxon>Gunneridae</taxon>
        <taxon>Pentapetalae</taxon>
        <taxon>rosids</taxon>
        <taxon>fabids</taxon>
        <taxon>Fabales</taxon>
        <taxon>Fabaceae</taxon>
        <taxon>Papilionoideae</taxon>
        <taxon>50 kb inversion clade</taxon>
        <taxon>NPAAA clade</taxon>
        <taxon>Hologalegina</taxon>
        <taxon>IRL clade</taxon>
        <taxon>Cicereae</taxon>
        <taxon>Cicer</taxon>
    </lineage>
</organism>
<dbReference type="FunFam" id="3.90.70.10:FF:000081">
    <property type="entry name" value="cathepsin B-like protease 2"/>
    <property type="match status" value="1"/>
</dbReference>
<sequence>MTPTIQPLATLLLALSASFIWIVDAETDQLTELKLNSHILQESIAKQINQNSGAGWKAAINPRFSNFTVGQFMRLLGVKQTPGNELISIPVGHCGSCWAFGAVESLSDRFCIHLDVNVSLSVNDMVACCGLLCGAGCGGGELFAAWLYLTHHGVVTEEISSLKISSYHLILVLMMIQGHCGSCWAFGAVESLSDRFCIHLDVNVSLSVNDMVACCGLLCGAGCGGGELFAAWLYLTHHGVVTEECDPYFDEIGCSHPGCEPTYRTPKCVKKCVNENLLWEESKHFSVKAYTLNSDPQDIMAEVYKNGPVEVSFTVYEDFAHYKSGVYKHITGYELGGHAVKLIGWGTSDDGEDYWLLANQWNRNWGDDGYFKIKRGTNECGIEGHVTAGLPSTKNLVIEEVTDMGADFSS</sequence>
<dbReference type="Pfam" id="PF08127">
    <property type="entry name" value="Propeptide_C1"/>
    <property type="match status" value="1"/>
</dbReference>
<dbReference type="InterPro" id="IPR025660">
    <property type="entry name" value="Pept_his_AS"/>
</dbReference>
<keyword evidence="5" id="KW-0788">Thiol protease</keyword>
<dbReference type="GO" id="GO:0006508">
    <property type="term" value="P:proteolysis"/>
    <property type="evidence" value="ECO:0007669"/>
    <property type="project" value="UniProtKB-KW"/>
</dbReference>